<organism evidence="2 3">
    <name type="scientific">Bombardia bombarda</name>
    <dbReference type="NCBI Taxonomy" id="252184"/>
    <lineage>
        <taxon>Eukaryota</taxon>
        <taxon>Fungi</taxon>
        <taxon>Dikarya</taxon>
        <taxon>Ascomycota</taxon>
        <taxon>Pezizomycotina</taxon>
        <taxon>Sordariomycetes</taxon>
        <taxon>Sordariomycetidae</taxon>
        <taxon>Sordariales</taxon>
        <taxon>Lasiosphaeriaceae</taxon>
        <taxon>Bombardia</taxon>
    </lineage>
</organism>
<dbReference type="Proteomes" id="UP001174934">
    <property type="component" value="Unassembled WGS sequence"/>
</dbReference>
<reference evidence="2" key="1">
    <citation type="submission" date="2023-06" db="EMBL/GenBank/DDBJ databases">
        <title>Genome-scale phylogeny and comparative genomics of the fungal order Sordariales.</title>
        <authorList>
            <consortium name="Lawrence Berkeley National Laboratory"/>
            <person name="Hensen N."/>
            <person name="Bonometti L."/>
            <person name="Westerberg I."/>
            <person name="Brannstrom I.O."/>
            <person name="Guillou S."/>
            <person name="Cros-Aarteil S."/>
            <person name="Calhoun S."/>
            <person name="Haridas S."/>
            <person name="Kuo A."/>
            <person name="Mondo S."/>
            <person name="Pangilinan J."/>
            <person name="Riley R."/>
            <person name="LaButti K."/>
            <person name="Andreopoulos B."/>
            <person name="Lipzen A."/>
            <person name="Chen C."/>
            <person name="Yanf M."/>
            <person name="Daum C."/>
            <person name="Ng V."/>
            <person name="Clum A."/>
            <person name="Steindorff A."/>
            <person name="Ohm R."/>
            <person name="Martin F."/>
            <person name="Silar P."/>
            <person name="Natvig D."/>
            <person name="Lalanne C."/>
            <person name="Gautier V."/>
            <person name="Ament-velasquez S.L."/>
            <person name="Kruys A."/>
            <person name="Hutchinson M.I."/>
            <person name="Powell A.J."/>
            <person name="Barry K."/>
            <person name="Miller A.N."/>
            <person name="Grigoriev I.V."/>
            <person name="Debuchy R."/>
            <person name="Gladieux P."/>
            <person name="Thoren M.H."/>
            <person name="Johannesson H."/>
        </authorList>
    </citation>
    <scope>NUCLEOTIDE SEQUENCE</scope>
    <source>
        <strain evidence="2">SMH3391-2</strain>
    </source>
</reference>
<evidence type="ECO:0000256" key="1">
    <source>
        <dbReference type="SAM" id="MobiDB-lite"/>
    </source>
</evidence>
<keyword evidence="3" id="KW-1185">Reference proteome</keyword>
<protein>
    <submittedName>
        <fullName evidence="2">Uncharacterized protein</fullName>
    </submittedName>
</protein>
<feature type="region of interest" description="Disordered" evidence="1">
    <location>
        <begin position="284"/>
        <end position="314"/>
    </location>
</feature>
<comment type="caution">
    <text evidence="2">The sequence shown here is derived from an EMBL/GenBank/DDBJ whole genome shotgun (WGS) entry which is preliminary data.</text>
</comment>
<dbReference type="AlphaFoldDB" id="A0AA40CFL4"/>
<feature type="compositionally biased region" description="Polar residues" evidence="1">
    <location>
        <begin position="39"/>
        <end position="55"/>
    </location>
</feature>
<proteinExistence type="predicted"/>
<dbReference type="EMBL" id="JAULSR010000001">
    <property type="protein sequence ID" value="KAK0635648.1"/>
    <property type="molecule type" value="Genomic_DNA"/>
</dbReference>
<evidence type="ECO:0000313" key="3">
    <source>
        <dbReference type="Proteomes" id="UP001174934"/>
    </source>
</evidence>
<accession>A0AA40CFL4</accession>
<evidence type="ECO:0000313" key="2">
    <source>
        <dbReference type="EMBL" id="KAK0635648.1"/>
    </source>
</evidence>
<sequence length="314" mass="33971">MNANQPAEKVKIPEVLLETAPPADDLSSTTVCCPVRDSTLGSSTDNKSPSPTVPTGNEAYRQALRNFSARHAPEVDKSFPMLSILVDVPKSPSPVNNLINNLNRITRKPVHAQEPASVTPTRWTPSLESNVSPLDAFPKAKSPSSAECRLSSPSPVQKRIQKLVCIDPEMHSAESHAKFHHPGLLKGADFCDSGADDTSDAPIQLSDKPWHLLPFDDKENDSEDEEPIIGRMYRALTGGDICEELVDVSGHHGVSKVGQLVQLPPFKYPEGLVGASYKVPDKLPPLVEQNGAKGDMPNPRLPSSDRLQDMGGNT</sequence>
<gene>
    <name evidence="2" type="ORF">B0T17DRAFT_612479</name>
</gene>
<name>A0AA40CFL4_9PEZI</name>
<feature type="region of interest" description="Disordered" evidence="1">
    <location>
        <begin position="21"/>
        <end position="58"/>
    </location>
</feature>